<comment type="caution">
    <text evidence="2">The sequence shown here is derived from an EMBL/GenBank/DDBJ whole genome shotgun (WGS) entry which is preliminary data.</text>
</comment>
<sequence>MSTLSSTISTTTTGLVGNYPEFHLSDTYGPSRSHQSKENTTTTTTRKTKQQQQQQQQQQHNTETQQQQKQQQQPTQHQPPATSNSTTNQLMDGLVVHSPRSTSNLSTVRS</sequence>
<accession>A0A813EIA3</accession>
<feature type="compositionally biased region" description="Polar residues" evidence="1">
    <location>
        <begin position="80"/>
        <end position="90"/>
    </location>
</feature>
<feature type="compositionally biased region" description="Polar residues" evidence="1">
    <location>
        <begin position="99"/>
        <end position="110"/>
    </location>
</feature>
<reference evidence="2" key="1">
    <citation type="submission" date="2021-02" db="EMBL/GenBank/DDBJ databases">
        <authorList>
            <person name="Dougan E. K."/>
            <person name="Rhodes N."/>
            <person name="Thang M."/>
            <person name="Chan C."/>
        </authorList>
    </citation>
    <scope>NUCLEOTIDE SEQUENCE</scope>
</reference>
<evidence type="ECO:0000313" key="2">
    <source>
        <dbReference type="EMBL" id="CAE8600512.1"/>
    </source>
</evidence>
<dbReference type="AlphaFoldDB" id="A0A813EIA3"/>
<name>A0A813EIA3_POLGL</name>
<feature type="region of interest" description="Disordered" evidence="1">
    <location>
        <begin position="1"/>
        <end position="110"/>
    </location>
</feature>
<organism evidence="2 3">
    <name type="scientific">Polarella glacialis</name>
    <name type="common">Dinoflagellate</name>
    <dbReference type="NCBI Taxonomy" id="89957"/>
    <lineage>
        <taxon>Eukaryota</taxon>
        <taxon>Sar</taxon>
        <taxon>Alveolata</taxon>
        <taxon>Dinophyceae</taxon>
        <taxon>Suessiales</taxon>
        <taxon>Suessiaceae</taxon>
        <taxon>Polarella</taxon>
    </lineage>
</organism>
<evidence type="ECO:0000256" key="1">
    <source>
        <dbReference type="SAM" id="MobiDB-lite"/>
    </source>
</evidence>
<dbReference type="EMBL" id="CAJNNV010012224">
    <property type="protein sequence ID" value="CAE8600512.1"/>
    <property type="molecule type" value="Genomic_DNA"/>
</dbReference>
<gene>
    <name evidence="2" type="ORF">PGLA1383_LOCUS18833</name>
</gene>
<protein>
    <submittedName>
        <fullName evidence="2">Uncharacterized protein</fullName>
    </submittedName>
</protein>
<keyword evidence="3" id="KW-1185">Reference proteome</keyword>
<feature type="compositionally biased region" description="Low complexity" evidence="1">
    <location>
        <begin position="38"/>
        <end position="79"/>
    </location>
</feature>
<proteinExistence type="predicted"/>
<feature type="compositionally biased region" description="Low complexity" evidence="1">
    <location>
        <begin position="1"/>
        <end position="13"/>
    </location>
</feature>
<evidence type="ECO:0000313" key="3">
    <source>
        <dbReference type="Proteomes" id="UP000654075"/>
    </source>
</evidence>
<dbReference type="Proteomes" id="UP000654075">
    <property type="component" value="Unassembled WGS sequence"/>
</dbReference>